<protein>
    <submittedName>
        <fullName evidence="2">4,4'-diapophytoene desaturase</fullName>
        <ecNumber evidence="2">1.3.8.2</ecNumber>
    </submittedName>
</protein>
<keyword evidence="2" id="KW-0560">Oxidoreductase</keyword>
<dbReference type="PANTHER" id="PTHR42923">
    <property type="entry name" value="PROTOPORPHYRINOGEN OXIDASE"/>
    <property type="match status" value="1"/>
</dbReference>
<dbReference type="PANTHER" id="PTHR42923:SF17">
    <property type="entry name" value="AMINE OXIDASE DOMAIN-CONTAINING PROTEIN"/>
    <property type="match status" value="1"/>
</dbReference>
<keyword evidence="1" id="KW-0732">Signal</keyword>
<dbReference type="Pfam" id="PF13450">
    <property type="entry name" value="NAD_binding_8"/>
    <property type="match status" value="1"/>
</dbReference>
<dbReference type="GO" id="GO:0102223">
    <property type="term" value="F:4,4'-diapophytoene desaturase (4,4'-diaponeurosporene-forming)"/>
    <property type="evidence" value="ECO:0007669"/>
    <property type="project" value="UniProtKB-EC"/>
</dbReference>
<evidence type="ECO:0000313" key="2">
    <source>
        <dbReference type="EMBL" id="PIN25277.1"/>
    </source>
</evidence>
<reference evidence="3" key="1">
    <citation type="journal article" date="2018" name="Gigascience">
        <title>Genome assembly of the Pink Ipe (Handroanthus impetiginosus, Bignoniaceae), a highly valued, ecologically keystone Neotropical timber forest tree.</title>
        <authorList>
            <person name="Silva-Junior O.B."/>
            <person name="Grattapaglia D."/>
            <person name="Novaes E."/>
            <person name="Collevatti R.G."/>
        </authorList>
    </citation>
    <scope>NUCLEOTIDE SEQUENCE [LARGE SCALE GENOMIC DNA]</scope>
    <source>
        <strain evidence="3">cv. UFG-1</strain>
    </source>
</reference>
<dbReference type="Gene3D" id="3.50.50.60">
    <property type="entry name" value="FAD/NAD(P)-binding domain"/>
    <property type="match status" value="1"/>
</dbReference>
<dbReference type="EC" id="1.3.8.2" evidence="2"/>
<comment type="caution">
    <text evidence="2">The sequence shown here is derived from an EMBL/GenBank/DDBJ whole genome shotgun (WGS) entry which is preliminary data.</text>
</comment>
<sequence length="60" mass="6238">MMRVAVVGGGISGLVAAYVVAKDGAEVVLYEREDSLGGRAKTVTVDGNALDLGFMVFSQF</sequence>
<evidence type="ECO:0000313" key="3">
    <source>
        <dbReference type="Proteomes" id="UP000231279"/>
    </source>
</evidence>
<organism evidence="2 3">
    <name type="scientific">Handroanthus impetiginosus</name>
    <dbReference type="NCBI Taxonomy" id="429701"/>
    <lineage>
        <taxon>Eukaryota</taxon>
        <taxon>Viridiplantae</taxon>
        <taxon>Streptophyta</taxon>
        <taxon>Embryophyta</taxon>
        <taxon>Tracheophyta</taxon>
        <taxon>Spermatophyta</taxon>
        <taxon>Magnoliopsida</taxon>
        <taxon>eudicotyledons</taxon>
        <taxon>Gunneridae</taxon>
        <taxon>Pentapetalae</taxon>
        <taxon>asterids</taxon>
        <taxon>lamiids</taxon>
        <taxon>Lamiales</taxon>
        <taxon>Bignoniaceae</taxon>
        <taxon>Crescentiina</taxon>
        <taxon>Tabebuia alliance</taxon>
        <taxon>Handroanthus</taxon>
    </lineage>
</organism>
<dbReference type="STRING" id="429701.A0A2G9I684"/>
<evidence type="ECO:0000256" key="1">
    <source>
        <dbReference type="SAM" id="SignalP"/>
    </source>
</evidence>
<gene>
    <name evidence="2" type="ORF">CDL12_01980</name>
</gene>
<name>A0A2G9I684_9LAMI</name>
<accession>A0A2G9I684</accession>
<feature type="signal peptide" evidence="1">
    <location>
        <begin position="1"/>
        <end position="17"/>
    </location>
</feature>
<proteinExistence type="predicted"/>
<dbReference type="SUPFAM" id="SSF51905">
    <property type="entry name" value="FAD/NAD(P)-binding domain"/>
    <property type="match status" value="1"/>
</dbReference>
<keyword evidence="3" id="KW-1185">Reference proteome</keyword>
<dbReference type="EMBL" id="NKXS01000275">
    <property type="protein sequence ID" value="PIN25277.1"/>
    <property type="molecule type" value="Genomic_DNA"/>
</dbReference>
<dbReference type="PRINTS" id="PR00419">
    <property type="entry name" value="ADXRDTASE"/>
</dbReference>
<dbReference type="OrthoDB" id="908171at2759"/>
<dbReference type="AlphaFoldDB" id="A0A2G9I684"/>
<dbReference type="Proteomes" id="UP000231279">
    <property type="component" value="Unassembled WGS sequence"/>
</dbReference>
<dbReference type="InterPro" id="IPR050464">
    <property type="entry name" value="Zeta_carotene_desat/Oxidored"/>
</dbReference>
<feature type="chain" id="PRO_5013661508" evidence="1">
    <location>
        <begin position="18"/>
        <end position="60"/>
    </location>
</feature>
<dbReference type="InterPro" id="IPR036188">
    <property type="entry name" value="FAD/NAD-bd_sf"/>
</dbReference>